<feature type="transmembrane region" description="Helical" evidence="7">
    <location>
        <begin position="246"/>
        <end position="272"/>
    </location>
</feature>
<dbReference type="Pfam" id="PF07738">
    <property type="entry name" value="Sad1_UNC"/>
    <property type="match status" value="1"/>
</dbReference>
<dbReference type="KEGG" id="caua:113056321"/>
<gene>
    <name evidence="10" type="primary">sun1a</name>
</gene>
<evidence type="ECO:0000256" key="1">
    <source>
        <dbReference type="ARBA" id="ARBA00022692"/>
    </source>
</evidence>
<dbReference type="OrthoDB" id="342281at2759"/>
<dbReference type="CTD" id="751759"/>
<accession>A0A6P6L2H7</accession>
<dbReference type="GO" id="GO:0034993">
    <property type="term" value="C:meiotic nuclear membrane microtubule tethering complex"/>
    <property type="evidence" value="ECO:0007669"/>
    <property type="project" value="TreeGrafter"/>
</dbReference>
<dbReference type="GO" id="GO:0005637">
    <property type="term" value="C:nuclear inner membrane"/>
    <property type="evidence" value="ECO:0007669"/>
    <property type="project" value="UniProtKB-SubCell"/>
</dbReference>
<evidence type="ECO:0000313" key="10">
    <source>
        <dbReference type="RefSeq" id="XP_026078763.1"/>
    </source>
</evidence>
<dbReference type="FunFam" id="2.60.120.260:FF:000009">
    <property type="entry name" value="SUN domain-containing protein 1 isoform X1"/>
    <property type="match status" value="1"/>
</dbReference>
<dbReference type="Gene3D" id="2.60.120.260">
    <property type="entry name" value="Galactose-binding domain-like"/>
    <property type="match status" value="1"/>
</dbReference>
<dbReference type="Proteomes" id="UP000515129">
    <property type="component" value="Chromosome 37"/>
</dbReference>
<feature type="region of interest" description="Disordered" evidence="6">
    <location>
        <begin position="427"/>
        <end position="448"/>
    </location>
</feature>
<organism evidence="9 10">
    <name type="scientific">Carassius auratus</name>
    <name type="common">Goldfish</name>
    <dbReference type="NCBI Taxonomy" id="7957"/>
    <lineage>
        <taxon>Eukaryota</taxon>
        <taxon>Metazoa</taxon>
        <taxon>Chordata</taxon>
        <taxon>Craniata</taxon>
        <taxon>Vertebrata</taxon>
        <taxon>Euteleostomi</taxon>
        <taxon>Actinopterygii</taxon>
        <taxon>Neopterygii</taxon>
        <taxon>Teleostei</taxon>
        <taxon>Ostariophysi</taxon>
        <taxon>Cypriniformes</taxon>
        <taxon>Cyprinidae</taxon>
        <taxon>Cyprininae</taxon>
        <taxon>Carassius</taxon>
    </lineage>
</organism>
<evidence type="ECO:0000256" key="2">
    <source>
        <dbReference type="ARBA" id="ARBA00022989"/>
    </source>
</evidence>
<feature type="compositionally biased region" description="Basic and acidic residues" evidence="6">
    <location>
        <begin position="570"/>
        <end position="583"/>
    </location>
</feature>
<evidence type="ECO:0000256" key="5">
    <source>
        <dbReference type="ARBA" id="ARBA00037816"/>
    </source>
</evidence>
<dbReference type="PANTHER" id="PTHR12911">
    <property type="entry name" value="SAD1/UNC-84-LIKE PROTEIN-RELATED"/>
    <property type="match status" value="1"/>
</dbReference>
<feature type="region of interest" description="Disordered" evidence="6">
    <location>
        <begin position="570"/>
        <end position="602"/>
    </location>
</feature>
<evidence type="ECO:0000256" key="4">
    <source>
        <dbReference type="ARBA" id="ARBA00023136"/>
    </source>
</evidence>
<dbReference type="InterPro" id="IPR045119">
    <property type="entry name" value="SUN1-5"/>
</dbReference>
<dbReference type="GO" id="GO:0043495">
    <property type="term" value="F:protein-membrane adaptor activity"/>
    <property type="evidence" value="ECO:0007669"/>
    <property type="project" value="TreeGrafter"/>
</dbReference>
<name>A0A6P6L2H7_CARAU</name>
<evidence type="ECO:0000313" key="9">
    <source>
        <dbReference type="Proteomes" id="UP000515129"/>
    </source>
</evidence>
<dbReference type="RefSeq" id="XP_026078763.1">
    <property type="nucleotide sequence ID" value="XM_026222978.1"/>
</dbReference>
<dbReference type="InterPro" id="IPR012919">
    <property type="entry name" value="SUN_dom"/>
</dbReference>
<comment type="subcellular location">
    <subcellularLocation>
        <location evidence="5">Nucleus inner membrane</location>
        <topology evidence="5">Single-pass type II membrane protein</topology>
    </subcellularLocation>
</comment>
<evidence type="ECO:0000256" key="3">
    <source>
        <dbReference type="ARBA" id="ARBA00023054"/>
    </source>
</evidence>
<proteinExistence type="predicted"/>
<evidence type="ECO:0000259" key="8">
    <source>
        <dbReference type="PROSITE" id="PS51469"/>
    </source>
</evidence>
<keyword evidence="4 7" id="KW-0472">Membrane</keyword>
<evidence type="ECO:0000256" key="7">
    <source>
        <dbReference type="SAM" id="Phobius"/>
    </source>
</evidence>
<feature type="transmembrane region" description="Helical" evidence="7">
    <location>
        <begin position="386"/>
        <end position="403"/>
    </location>
</feature>
<evidence type="ECO:0000256" key="6">
    <source>
        <dbReference type="SAM" id="MobiDB-lite"/>
    </source>
</evidence>
<dbReference type="AlphaFoldDB" id="A0A6P6L2H7"/>
<reference evidence="10" key="1">
    <citation type="submission" date="2025-08" db="UniProtKB">
        <authorList>
            <consortium name="RefSeq"/>
        </authorList>
    </citation>
    <scope>IDENTIFICATION</scope>
    <source>
        <strain evidence="10">Wakin</strain>
        <tissue evidence="10">Muscle</tissue>
    </source>
</reference>
<sequence length="921" mass="103282">MTSDDSWDLESWGWTVLSSYSSSPQDFERELKIGPVYESPRMSRRSLRLHTSLSHYGDDSLLDPSLQHSASFSCDKTLRSRRAHHSFSGTTPIIQTPRSASTSVLQAHNSTLNSCAPSDASLLSSLLDESSIQESTLVDSFWGLDEDCDIKDQTIIAHHSTVEAKTQNSTAQKGYICKDCSITSPSKNSSSLHNATGHQVSVTETPRSNFPNTALYCRDKNRRYKPGAMGMLSEACIHSKRRIAAFVLYICTLLMHVALLKGLLLSVLHWCVRVCKGIARFTITVLRKTLRSVQKKRATNGCANGGIIQKIPALPAFRRLEIEVAITDITVRKPGNEKYYNSMSVKEVVLQKERPKISGILWRTTSGSFLWLVDFFSKCLPMLSKVLFLVPFLLFLALCYWGPSRLLAMLPSANVMVWKDASYVTPSTTSMRDSEEGQTPPDTDTQRPLVLSSSSLEAERLMRLEDNLSQLWDRVTGGLLRQEEQHTEVLSLYNTLRSELHRHTDRESLGQWIGDLLEERFSLLTGDVQKEAKDTQQHQEKHAEEHQSENTRLAEAEALLQTLARKTEELQRKQEPGFRKIPEAEVPAPDPHSEGDESSSSEVLLAEVRRLEEALQHIRDDVQGLMGCRDKCEQLDSLSISVSEQVEREIRSLFYGSDREEELELPKSLLQWLSDHFVSTTEMQASLGNLESSILGNLTLQVEEGQSPSKETITQTVRQATGEAGLSEEHVQFIVNNAMKLYSEDRTGLVDYALESGGGSIISTRCSESFDTKTALLSLFGFPLWYFSQSARVVIQPDVHPGNCWAFKGSQGYLVIGLSMKILPTAFSLDHVPKSLSPTGSISSAPREFSVYGLDDEQQEEGQLLGQFVYNEDGDALQTFLVSEEVSRGFQIIEMRVLSNWGHPEYTCLYRFRVHGKLVDE</sequence>
<keyword evidence="3" id="KW-0175">Coiled coil</keyword>
<protein>
    <submittedName>
        <fullName evidence="10">SUN domain-containing protein 1 isoform X1</fullName>
    </submittedName>
</protein>
<keyword evidence="1 7" id="KW-0812">Transmembrane</keyword>
<dbReference type="PROSITE" id="PS51469">
    <property type="entry name" value="SUN"/>
    <property type="match status" value="1"/>
</dbReference>
<feature type="domain" description="SUN" evidence="8">
    <location>
        <begin position="758"/>
        <end position="919"/>
    </location>
</feature>
<dbReference type="PANTHER" id="PTHR12911:SF23">
    <property type="entry name" value="SUN DOMAIN-CONTAINING PROTEIN 1"/>
    <property type="match status" value="1"/>
</dbReference>
<keyword evidence="2 7" id="KW-1133">Transmembrane helix</keyword>
<keyword evidence="9" id="KW-1185">Reference proteome</keyword>
<feature type="region of interest" description="Disordered" evidence="6">
    <location>
        <begin position="529"/>
        <end position="551"/>
    </location>
</feature>